<evidence type="ECO:0000256" key="1">
    <source>
        <dbReference type="SAM" id="MobiDB-lite"/>
    </source>
</evidence>
<comment type="caution">
    <text evidence="2">The sequence shown here is derived from an EMBL/GenBank/DDBJ whole genome shotgun (WGS) entry which is preliminary data.</text>
</comment>
<reference evidence="2" key="1">
    <citation type="journal article" date="2015" name="Nature">
        <title>Complex archaea that bridge the gap between prokaryotes and eukaryotes.</title>
        <authorList>
            <person name="Spang A."/>
            <person name="Saw J.H."/>
            <person name="Jorgensen S.L."/>
            <person name="Zaremba-Niedzwiedzka K."/>
            <person name="Martijn J."/>
            <person name="Lind A.E."/>
            <person name="van Eijk R."/>
            <person name="Schleper C."/>
            <person name="Guy L."/>
            <person name="Ettema T.J."/>
        </authorList>
    </citation>
    <scope>NUCLEOTIDE SEQUENCE</scope>
</reference>
<feature type="non-terminal residue" evidence="2">
    <location>
        <position position="1"/>
    </location>
</feature>
<dbReference type="EMBL" id="LAZR01061363">
    <property type="protein sequence ID" value="KKK63725.1"/>
    <property type="molecule type" value="Genomic_DNA"/>
</dbReference>
<dbReference type="AlphaFoldDB" id="A0A0F8XR97"/>
<accession>A0A0F8XR97</accession>
<sequence>SCEDYIGSSAAQQEGATMKNRIQMERNVKAVKNE</sequence>
<feature type="region of interest" description="Disordered" evidence="1">
    <location>
        <begin position="1"/>
        <end position="34"/>
    </location>
</feature>
<feature type="compositionally biased region" description="Basic and acidic residues" evidence="1">
    <location>
        <begin position="22"/>
        <end position="34"/>
    </location>
</feature>
<gene>
    <name evidence="2" type="ORF">LCGC14_2991390</name>
</gene>
<proteinExistence type="predicted"/>
<name>A0A0F8XR97_9ZZZZ</name>
<protein>
    <submittedName>
        <fullName evidence="2">Uncharacterized protein</fullName>
    </submittedName>
</protein>
<organism evidence="2">
    <name type="scientific">marine sediment metagenome</name>
    <dbReference type="NCBI Taxonomy" id="412755"/>
    <lineage>
        <taxon>unclassified sequences</taxon>
        <taxon>metagenomes</taxon>
        <taxon>ecological metagenomes</taxon>
    </lineage>
</organism>
<evidence type="ECO:0000313" key="2">
    <source>
        <dbReference type="EMBL" id="KKK63725.1"/>
    </source>
</evidence>